<evidence type="ECO:0000256" key="1">
    <source>
        <dbReference type="SAM" id="MobiDB-lite"/>
    </source>
</evidence>
<dbReference type="OrthoDB" id="1898655at2759"/>
<organism evidence="3 4">
    <name type="scientific">Helianthus annuus</name>
    <name type="common">Common sunflower</name>
    <dbReference type="NCBI Taxonomy" id="4232"/>
    <lineage>
        <taxon>Eukaryota</taxon>
        <taxon>Viridiplantae</taxon>
        <taxon>Streptophyta</taxon>
        <taxon>Embryophyta</taxon>
        <taxon>Tracheophyta</taxon>
        <taxon>Spermatophyta</taxon>
        <taxon>Magnoliopsida</taxon>
        <taxon>eudicotyledons</taxon>
        <taxon>Gunneridae</taxon>
        <taxon>Pentapetalae</taxon>
        <taxon>asterids</taxon>
        <taxon>campanulids</taxon>
        <taxon>Asterales</taxon>
        <taxon>Asteraceae</taxon>
        <taxon>Asteroideae</taxon>
        <taxon>Heliantheae alliance</taxon>
        <taxon>Heliantheae</taxon>
        <taxon>Helianthus</taxon>
    </lineage>
</organism>
<dbReference type="InParanoid" id="A0A251UMM4"/>
<dbReference type="EMBL" id="MNCJ02000320">
    <property type="protein sequence ID" value="KAF5804595.1"/>
    <property type="molecule type" value="Genomic_DNA"/>
</dbReference>
<feature type="region of interest" description="Disordered" evidence="1">
    <location>
        <begin position="100"/>
        <end position="138"/>
    </location>
</feature>
<feature type="compositionally biased region" description="Low complexity" evidence="1">
    <location>
        <begin position="103"/>
        <end position="120"/>
    </location>
</feature>
<dbReference type="STRING" id="4232.A0A251UMM4"/>
<evidence type="ECO:0000313" key="2">
    <source>
        <dbReference type="EMBL" id="KAF5804595.1"/>
    </source>
</evidence>
<dbReference type="EMBL" id="CM007894">
    <property type="protein sequence ID" value="OTG24299.1"/>
    <property type="molecule type" value="Genomic_DNA"/>
</dbReference>
<accession>A0A251UMM4</accession>
<feature type="compositionally biased region" description="Polar residues" evidence="1">
    <location>
        <begin position="221"/>
        <end position="230"/>
    </location>
</feature>
<feature type="compositionally biased region" description="Basic and acidic residues" evidence="1">
    <location>
        <begin position="122"/>
        <end position="131"/>
    </location>
</feature>
<dbReference type="Gramene" id="mRNA:HanXRQr2_Chr05g0198911">
    <property type="protein sequence ID" value="mRNA:HanXRQr2_Chr05g0198911"/>
    <property type="gene ID" value="HanXRQr2_Chr05g0198911"/>
</dbReference>
<dbReference type="Pfam" id="PF12043">
    <property type="entry name" value="DUF3527"/>
    <property type="match status" value="2"/>
</dbReference>
<feature type="compositionally biased region" description="Low complexity" evidence="1">
    <location>
        <begin position="238"/>
        <end position="253"/>
    </location>
</feature>
<dbReference type="PANTHER" id="PTHR31390:SF24">
    <property type="entry name" value="TUBBY C-TERMINAL-LIKE DOMAIN-CONTAINING PROTEIN-RELATED"/>
    <property type="match status" value="1"/>
</dbReference>
<reference evidence="3" key="2">
    <citation type="submission" date="2017-02" db="EMBL/GenBank/DDBJ databases">
        <title>Sunflower complete genome.</title>
        <authorList>
            <person name="Langlade N."/>
            <person name="Munos S."/>
        </authorList>
    </citation>
    <scope>NUCLEOTIDE SEQUENCE [LARGE SCALE GENOMIC DNA]</scope>
    <source>
        <tissue evidence="3">Leaves</tissue>
    </source>
</reference>
<dbReference type="InterPro" id="IPR021916">
    <property type="entry name" value="DUF3527"/>
</dbReference>
<name>A0A251UMM4_HELAN</name>
<evidence type="ECO:0000313" key="3">
    <source>
        <dbReference type="EMBL" id="OTG24299.1"/>
    </source>
</evidence>
<gene>
    <name evidence="3" type="ORF">HannXRQ_Chr05g0135171</name>
    <name evidence="2" type="ORF">HanXRQr2_Chr05g0198911</name>
</gene>
<dbReference type="PANTHER" id="PTHR31390">
    <property type="entry name" value="EXPRESSED PROTEIN"/>
    <property type="match status" value="1"/>
</dbReference>
<dbReference type="AlphaFoldDB" id="A0A251UMM4"/>
<evidence type="ECO:0000313" key="4">
    <source>
        <dbReference type="Proteomes" id="UP000215914"/>
    </source>
</evidence>
<reference evidence="2 4" key="1">
    <citation type="journal article" date="2017" name="Nature">
        <title>The sunflower genome provides insights into oil metabolism, flowering and Asterid evolution.</title>
        <authorList>
            <person name="Badouin H."/>
            <person name="Gouzy J."/>
            <person name="Grassa C.J."/>
            <person name="Murat F."/>
            <person name="Staton S.E."/>
            <person name="Cottret L."/>
            <person name="Lelandais-Briere C."/>
            <person name="Owens G.L."/>
            <person name="Carrere S."/>
            <person name="Mayjonade B."/>
            <person name="Legrand L."/>
            <person name="Gill N."/>
            <person name="Kane N.C."/>
            <person name="Bowers J.E."/>
            <person name="Hubner S."/>
            <person name="Bellec A."/>
            <person name="Berard A."/>
            <person name="Berges H."/>
            <person name="Blanchet N."/>
            <person name="Boniface M.C."/>
            <person name="Brunel D."/>
            <person name="Catrice O."/>
            <person name="Chaidir N."/>
            <person name="Claudel C."/>
            <person name="Donnadieu C."/>
            <person name="Faraut T."/>
            <person name="Fievet G."/>
            <person name="Helmstetter N."/>
            <person name="King M."/>
            <person name="Knapp S.J."/>
            <person name="Lai Z."/>
            <person name="Le Paslier M.C."/>
            <person name="Lippi Y."/>
            <person name="Lorenzon L."/>
            <person name="Mandel J.R."/>
            <person name="Marage G."/>
            <person name="Marchand G."/>
            <person name="Marquand E."/>
            <person name="Bret-Mestries E."/>
            <person name="Morien E."/>
            <person name="Nambeesan S."/>
            <person name="Nguyen T."/>
            <person name="Pegot-Espagnet P."/>
            <person name="Pouilly N."/>
            <person name="Raftis F."/>
            <person name="Sallet E."/>
            <person name="Schiex T."/>
            <person name="Thomas J."/>
            <person name="Vandecasteele C."/>
            <person name="Vares D."/>
            <person name="Vear F."/>
            <person name="Vautrin S."/>
            <person name="Crespi M."/>
            <person name="Mangin B."/>
            <person name="Burke J.M."/>
            <person name="Salse J."/>
            <person name="Munos S."/>
            <person name="Vincourt P."/>
            <person name="Rieseberg L.H."/>
            <person name="Langlade N.B."/>
        </authorList>
    </citation>
    <scope>NUCLEOTIDE SEQUENCE [LARGE SCALE GENOMIC DNA]</scope>
    <source>
        <strain evidence="4">cv. SF193</strain>
        <tissue evidence="2">Leaves</tissue>
    </source>
</reference>
<feature type="region of interest" description="Disordered" evidence="1">
    <location>
        <begin position="213"/>
        <end position="304"/>
    </location>
</feature>
<feature type="region of interest" description="Disordered" evidence="1">
    <location>
        <begin position="26"/>
        <end position="52"/>
    </location>
</feature>
<dbReference type="Proteomes" id="UP000215914">
    <property type="component" value="Chromosome 5"/>
</dbReference>
<sequence>MGDPSSNRATLRCKFELEKFRSKVVKNVPEMESSPSPSPSPSNFDQKQKTMEMEELIKHMKHLPSYLERGKPMQDRALSFGVMDWARLEKWQSRNHKHGFVRSNRYSPSSTCSSSLFSADESSPRSSRDQSRSPARQNFRRVTLQSHFKASHKDDVTPQIKSCSKSVTKLHYSEDFPKQSCMKGKWKIQDEFVNDNDNPISCAFRSAAINGKSSRRELDFSRNQSSPSRNKTPERKISTSSKSSESKPRSISPLRHLSFSRKSATERSDSPVSQSSNKDSKRAHSSPLRRLLDPIFPSKETCHEDSRTKARVKLDFTKEIRVDDVSSSSLPRKQALFQTTVKNDRLLFTFAVENDMEILAATVTSQTSSLKDKNKDLLYTFFTVHEVKKKSMSWLSQVNKSKDHSYVPNVTAQMKVSNSHFNTREFVLFSVNANVQPQEELEAIVVRFSRNINGDSNRESFETTVILPGGSHGVPSKGGPSPLVDRWRSGGACDCGGWDVGCRLRILSKQVQSSGSRSDNVHSTSRQFDLFLQGELENKRPVFNLAPLKEGIFSVEYSSSLSPLQAFSICISYVESRKLTLHTELRTHTREAVPLVYTPIPRIKRDVTRKVAL</sequence>
<reference evidence="2" key="3">
    <citation type="submission" date="2020-06" db="EMBL/GenBank/DDBJ databases">
        <title>Helianthus annuus Genome sequencing and assembly Release 2.</title>
        <authorList>
            <person name="Gouzy J."/>
            <person name="Langlade N."/>
            <person name="Munos S."/>
        </authorList>
    </citation>
    <scope>NUCLEOTIDE SEQUENCE</scope>
    <source>
        <tissue evidence="2">Leaves</tissue>
    </source>
</reference>
<keyword evidence="4" id="KW-1185">Reference proteome</keyword>
<protein>
    <submittedName>
        <fullName evidence="3">Uncharacterized protein</fullName>
    </submittedName>
</protein>
<proteinExistence type="predicted"/>